<evidence type="ECO:0000256" key="9">
    <source>
        <dbReference type="ARBA" id="ARBA00024661"/>
    </source>
</evidence>
<dbReference type="FunFam" id="3.40.50.300:FF:000037">
    <property type="entry name" value="26S protease regulatory subunit 6A"/>
    <property type="match status" value="1"/>
</dbReference>
<comment type="function">
    <text evidence="9">The 26S proteasome is involved in the ATP-dependent degradation of ubiquitinated proteins. The regulatory (or ATPase) complex confers ATP dependency and substrate specificity to the 26S complex.</text>
</comment>
<evidence type="ECO:0000256" key="1">
    <source>
        <dbReference type="ARBA" id="ARBA00004123"/>
    </source>
</evidence>
<evidence type="ECO:0000313" key="14">
    <source>
        <dbReference type="EMBL" id="KAK4155011.1"/>
    </source>
</evidence>
<dbReference type="InterPro" id="IPR050221">
    <property type="entry name" value="26S_Proteasome_ATPase"/>
</dbReference>
<dbReference type="GO" id="GO:0005524">
    <property type="term" value="F:ATP binding"/>
    <property type="evidence" value="ECO:0007669"/>
    <property type="project" value="UniProtKB-KW"/>
</dbReference>
<accession>A0AAN6VRG3</accession>
<dbReference type="Pfam" id="PF00004">
    <property type="entry name" value="AAA"/>
    <property type="match status" value="1"/>
</dbReference>
<dbReference type="InterPro" id="IPR027417">
    <property type="entry name" value="P-loop_NTPase"/>
</dbReference>
<feature type="domain" description="AAA+ ATPase" evidence="13">
    <location>
        <begin position="241"/>
        <end position="380"/>
    </location>
</feature>
<dbReference type="Gene3D" id="3.40.50.300">
    <property type="entry name" value="P-loop containing nucleotide triphosphate hydrolases"/>
    <property type="match status" value="1"/>
</dbReference>
<reference evidence="14" key="2">
    <citation type="submission" date="2023-05" db="EMBL/GenBank/DDBJ databases">
        <authorList>
            <consortium name="Lawrence Berkeley National Laboratory"/>
            <person name="Steindorff A."/>
            <person name="Hensen N."/>
            <person name="Bonometti L."/>
            <person name="Westerberg I."/>
            <person name="Brannstrom I.O."/>
            <person name="Guillou S."/>
            <person name="Cros-Aarteil S."/>
            <person name="Calhoun S."/>
            <person name="Haridas S."/>
            <person name="Kuo A."/>
            <person name="Mondo S."/>
            <person name="Pangilinan J."/>
            <person name="Riley R."/>
            <person name="Labutti K."/>
            <person name="Andreopoulos B."/>
            <person name="Lipzen A."/>
            <person name="Chen C."/>
            <person name="Yanf M."/>
            <person name="Daum C."/>
            <person name="Ng V."/>
            <person name="Clum A."/>
            <person name="Ohm R."/>
            <person name="Martin F."/>
            <person name="Silar P."/>
            <person name="Natvig D."/>
            <person name="Lalanne C."/>
            <person name="Gautier V."/>
            <person name="Ament-Velasquez S.L."/>
            <person name="Kruys A."/>
            <person name="Hutchinson M.I."/>
            <person name="Powell A.J."/>
            <person name="Barry K."/>
            <person name="Miller A.N."/>
            <person name="Grigoriev I.V."/>
            <person name="Debuchy R."/>
            <person name="Gladieux P."/>
            <person name="Thoren M.H."/>
            <person name="Johannesson H."/>
        </authorList>
    </citation>
    <scope>NUCLEOTIDE SEQUENCE</scope>
    <source>
        <strain evidence="14">CBS 538.74</strain>
    </source>
</reference>
<dbReference type="FunFam" id="1.10.8.60:FF:000009">
    <property type="entry name" value="26S protease regulatory subunit 6A"/>
    <property type="match status" value="1"/>
</dbReference>
<keyword evidence="15" id="KW-1185">Reference proteome</keyword>
<dbReference type="SUPFAM" id="SSF52540">
    <property type="entry name" value="P-loop containing nucleoside triphosphate hydrolases"/>
    <property type="match status" value="1"/>
</dbReference>
<dbReference type="GO" id="GO:0005634">
    <property type="term" value="C:nucleus"/>
    <property type="evidence" value="ECO:0007669"/>
    <property type="project" value="UniProtKB-SubCell"/>
</dbReference>
<keyword evidence="8" id="KW-0539">Nucleus</keyword>
<dbReference type="Gene3D" id="1.10.8.60">
    <property type="match status" value="1"/>
</dbReference>
<dbReference type="Pfam" id="PF17862">
    <property type="entry name" value="AAA_lid_3"/>
    <property type="match status" value="1"/>
</dbReference>
<evidence type="ECO:0000256" key="10">
    <source>
        <dbReference type="ARBA" id="ARBA00069320"/>
    </source>
</evidence>
<sequence>MSTLEELEDLDRQERDDKKDKKDKNGDDKGKQGGDGDAEMQDAEPEEDALDPEILSLSTDDIKTRRRLLENDARIMKSEFQRLSHEKATMAEKIKENMEKIANNRQLPYLVGNVVELLDLDPTAESSEEGANIDLDATRVGKSAVIKTSTRQTIFLPLIGLVDPTKLTPGDLIGVNKDSYLILDTLPAEYDSRVKAMEVDEKPTEKYTDVGGLDKQIDELIEAIVWPMKEAERFKKIGIKAPKGALMYGPPGTGKTLLARACAAQTDATFLKLAGPQLVQMFIGDGAKLVRDCFALAKEKAPAIIFIDELDAIGTKRFDSEKSGDREVQRTMLELLNQLDGFASDDRIKVIAATNRVDVLDPALLRSGRLDRKIEFPLPNEEARAQILKIHSRKMKVNKAVNWGELARSTDEFGGAMLKAVCVEAGMIALRMGKNMIGHEHYVDAIAEVQAKKKDTVNFYA</sequence>
<evidence type="ECO:0000256" key="6">
    <source>
        <dbReference type="ARBA" id="ARBA00022840"/>
    </source>
</evidence>
<dbReference type="InterPro" id="IPR003593">
    <property type="entry name" value="AAA+_ATPase"/>
</dbReference>
<gene>
    <name evidence="14" type="ORF">C8A00DRAFT_32190</name>
</gene>
<evidence type="ECO:0000256" key="4">
    <source>
        <dbReference type="ARBA" id="ARBA00022490"/>
    </source>
</evidence>
<keyword evidence="5 11" id="KW-0547">Nucleotide-binding</keyword>
<comment type="similarity">
    <text evidence="3 11">Belongs to the AAA ATPase family.</text>
</comment>
<evidence type="ECO:0000256" key="7">
    <source>
        <dbReference type="ARBA" id="ARBA00022942"/>
    </source>
</evidence>
<dbReference type="PROSITE" id="PS00674">
    <property type="entry name" value="AAA"/>
    <property type="match status" value="1"/>
</dbReference>
<dbReference type="InterPro" id="IPR012340">
    <property type="entry name" value="NA-bd_OB-fold"/>
</dbReference>
<dbReference type="PANTHER" id="PTHR23073">
    <property type="entry name" value="26S PROTEASOME REGULATORY SUBUNIT"/>
    <property type="match status" value="1"/>
</dbReference>
<evidence type="ECO:0000259" key="13">
    <source>
        <dbReference type="SMART" id="SM00382"/>
    </source>
</evidence>
<keyword evidence="7 14" id="KW-0647">Proteasome</keyword>
<evidence type="ECO:0000256" key="12">
    <source>
        <dbReference type="SAM" id="MobiDB-lite"/>
    </source>
</evidence>
<dbReference type="GO" id="GO:0016887">
    <property type="term" value="F:ATP hydrolysis activity"/>
    <property type="evidence" value="ECO:0007669"/>
    <property type="project" value="InterPro"/>
</dbReference>
<evidence type="ECO:0000313" key="15">
    <source>
        <dbReference type="Proteomes" id="UP001302745"/>
    </source>
</evidence>
<dbReference type="InterPro" id="IPR032501">
    <property type="entry name" value="Prot_ATP_ID_OB_2nd"/>
</dbReference>
<evidence type="ECO:0000256" key="3">
    <source>
        <dbReference type="ARBA" id="ARBA00006914"/>
    </source>
</evidence>
<dbReference type="Pfam" id="PF16450">
    <property type="entry name" value="Prot_ATP_ID_OB_C"/>
    <property type="match status" value="1"/>
</dbReference>
<dbReference type="Gene3D" id="2.40.50.140">
    <property type="entry name" value="Nucleic acid-binding proteins"/>
    <property type="match status" value="1"/>
</dbReference>
<protein>
    <recommendedName>
        <fullName evidence="10">26S proteasome regulatory subunit 6A</fullName>
    </recommendedName>
</protein>
<keyword evidence="4" id="KW-0963">Cytoplasm</keyword>
<dbReference type="FunFam" id="2.40.50.140:FF:000076">
    <property type="entry name" value="26S protease regulatory subunit 6A"/>
    <property type="match status" value="1"/>
</dbReference>
<comment type="caution">
    <text evidence="14">The sequence shown here is derived from an EMBL/GenBank/DDBJ whole genome shotgun (WGS) entry which is preliminary data.</text>
</comment>
<feature type="compositionally biased region" description="Acidic residues" evidence="12">
    <location>
        <begin position="36"/>
        <end position="51"/>
    </location>
</feature>
<dbReference type="GO" id="GO:0008540">
    <property type="term" value="C:proteasome regulatory particle, base subcomplex"/>
    <property type="evidence" value="ECO:0007669"/>
    <property type="project" value="UniProtKB-ARBA"/>
</dbReference>
<organism evidence="14 15">
    <name type="scientific">Chaetomidium leptoderma</name>
    <dbReference type="NCBI Taxonomy" id="669021"/>
    <lineage>
        <taxon>Eukaryota</taxon>
        <taxon>Fungi</taxon>
        <taxon>Dikarya</taxon>
        <taxon>Ascomycota</taxon>
        <taxon>Pezizomycotina</taxon>
        <taxon>Sordariomycetes</taxon>
        <taxon>Sordariomycetidae</taxon>
        <taxon>Sordariales</taxon>
        <taxon>Chaetomiaceae</taxon>
        <taxon>Chaetomidium</taxon>
    </lineage>
</organism>
<feature type="region of interest" description="Disordered" evidence="12">
    <location>
        <begin position="1"/>
        <end position="52"/>
    </location>
</feature>
<evidence type="ECO:0000256" key="5">
    <source>
        <dbReference type="ARBA" id="ARBA00022741"/>
    </source>
</evidence>
<dbReference type="GO" id="GO:0005737">
    <property type="term" value="C:cytoplasm"/>
    <property type="evidence" value="ECO:0007669"/>
    <property type="project" value="UniProtKB-SubCell"/>
</dbReference>
<dbReference type="InterPro" id="IPR041569">
    <property type="entry name" value="AAA_lid_3"/>
</dbReference>
<dbReference type="Proteomes" id="UP001302745">
    <property type="component" value="Unassembled WGS sequence"/>
</dbReference>
<dbReference type="AlphaFoldDB" id="A0AAN6VRG3"/>
<evidence type="ECO:0000256" key="2">
    <source>
        <dbReference type="ARBA" id="ARBA00004496"/>
    </source>
</evidence>
<keyword evidence="6 11" id="KW-0067">ATP-binding</keyword>
<reference evidence="14" key="1">
    <citation type="journal article" date="2023" name="Mol. Phylogenet. Evol.">
        <title>Genome-scale phylogeny and comparative genomics of the fungal order Sordariales.</title>
        <authorList>
            <person name="Hensen N."/>
            <person name="Bonometti L."/>
            <person name="Westerberg I."/>
            <person name="Brannstrom I.O."/>
            <person name="Guillou S."/>
            <person name="Cros-Aarteil S."/>
            <person name="Calhoun S."/>
            <person name="Haridas S."/>
            <person name="Kuo A."/>
            <person name="Mondo S."/>
            <person name="Pangilinan J."/>
            <person name="Riley R."/>
            <person name="LaButti K."/>
            <person name="Andreopoulos B."/>
            <person name="Lipzen A."/>
            <person name="Chen C."/>
            <person name="Yan M."/>
            <person name="Daum C."/>
            <person name="Ng V."/>
            <person name="Clum A."/>
            <person name="Steindorff A."/>
            <person name="Ohm R.A."/>
            <person name="Martin F."/>
            <person name="Silar P."/>
            <person name="Natvig D.O."/>
            <person name="Lalanne C."/>
            <person name="Gautier V."/>
            <person name="Ament-Velasquez S.L."/>
            <person name="Kruys A."/>
            <person name="Hutchinson M.I."/>
            <person name="Powell A.J."/>
            <person name="Barry K."/>
            <person name="Miller A.N."/>
            <person name="Grigoriev I.V."/>
            <person name="Debuchy R."/>
            <person name="Gladieux P."/>
            <person name="Hiltunen Thoren M."/>
            <person name="Johannesson H."/>
        </authorList>
    </citation>
    <scope>NUCLEOTIDE SEQUENCE</scope>
    <source>
        <strain evidence="14">CBS 538.74</strain>
    </source>
</reference>
<feature type="compositionally biased region" description="Basic and acidic residues" evidence="12">
    <location>
        <begin position="10"/>
        <end position="34"/>
    </location>
</feature>
<dbReference type="SMART" id="SM00382">
    <property type="entry name" value="AAA"/>
    <property type="match status" value="1"/>
</dbReference>
<evidence type="ECO:0000256" key="11">
    <source>
        <dbReference type="RuleBase" id="RU003651"/>
    </source>
</evidence>
<name>A0AAN6VRG3_9PEZI</name>
<comment type="subcellular location">
    <subcellularLocation>
        <location evidence="2">Cytoplasm</location>
    </subcellularLocation>
    <subcellularLocation>
        <location evidence="1">Nucleus</location>
    </subcellularLocation>
</comment>
<dbReference type="InterPro" id="IPR003960">
    <property type="entry name" value="ATPase_AAA_CS"/>
</dbReference>
<dbReference type="InterPro" id="IPR003959">
    <property type="entry name" value="ATPase_AAA_core"/>
</dbReference>
<dbReference type="EMBL" id="MU856897">
    <property type="protein sequence ID" value="KAK4155011.1"/>
    <property type="molecule type" value="Genomic_DNA"/>
</dbReference>
<proteinExistence type="inferred from homology"/>
<evidence type="ECO:0000256" key="8">
    <source>
        <dbReference type="ARBA" id="ARBA00023242"/>
    </source>
</evidence>